<keyword evidence="2" id="KW-1185">Reference proteome</keyword>
<dbReference type="GeneID" id="90514393"/>
<dbReference type="GO" id="GO:0003677">
    <property type="term" value="F:DNA binding"/>
    <property type="evidence" value="ECO:0007669"/>
    <property type="project" value="InterPro"/>
</dbReference>
<evidence type="ECO:0000313" key="1">
    <source>
        <dbReference type="EMBL" id="CAX62012.1"/>
    </source>
</evidence>
<sequence>MDAIYLDQSYYHQQGLAALIGESLLCCCSDIGEVKNRLNDQKSKPIFSPLIIFDLPANFRTALTYIDYLTRLKINRNTTLIFFSDFEKNIFNYSEHGIKADFFIDKKSSTDIISIKLAEVLILHKNGLSFSASVMSNYLTKCEFSFLCSLFTQGSIEGVAKITGENKKTLYSHQANVVKKLNLKNSLHLYKRLIYNF</sequence>
<accession>D8MLI4</accession>
<dbReference type="STRING" id="634500.EbC_44810"/>
<dbReference type="SUPFAM" id="SSF46894">
    <property type="entry name" value="C-terminal effector domain of the bipartite response regulators"/>
    <property type="match status" value="1"/>
</dbReference>
<gene>
    <name evidence="1" type="ordered locus">EbC_44810</name>
</gene>
<dbReference type="RefSeq" id="WP_013204482.1">
    <property type="nucleotide sequence ID" value="NC_014306.1"/>
</dbReference>
<dbReference type="EMBL" id="FP236843">
    <property type="protein sequence ID" value="CAX62012.1"/>
    <property type="molecule type" value="Genomic_DNA"/>
</dbReference>
<name>D8MLI4_ERWBE</name>
<proteinExistence type="predicted"/>
<dbReference type="InterPro" id="IPR016032">
    <property type="entry name" value="Sig_transdc_resp-reg_C-effctor"/>
</dbReference>
<organism evidence="2">
    <name type="scientific">Erwinia billingiae (strain Eb661)</name>
    <dbReference type="NCBI Taxonomy" id="634500"/>
    <lineage>
        <taxon>Bacteria</taxon>
        <taxon>Pseudomonadati</taxon>
        <taxon>Pseudomonadota</taxon>
        <taxon>Gammaproteobacteria</taxon>
        <taxon>Enterobacterales</taxon>
        <taxon>Erwiniaceae</taxon>
        <taxon>Erwinia</taxon>
    </lineage>
</organism>
<dbReference type="KEGG" id="ebi:EbC_44810"/>
<evidence type="ECO:0000313" key="2">
    <source>
        <dbReference type="Proteomes" id="UP000008793"/>
    </source>
</evidence>
<dbReference type="Proteomes" id="UP000008793">
    <property type="component" value="Chromosome"/>
</dbReference>
<dbReference type="GO" id="GO:0006355">
    <property type="term" value="P:regulation of DNA-templated transcription"/>
    <property type="evidence" value="ECO:0007669"/>
    <property type="project" value="InterPro"/>
</dbReference>
<dbReference type="HOGENOM" id="CLU_1382258_0_0_6"/>
<reference evidence="1 2" key="1">
    <citation type="journal article" date="2010" name="BMC Genomics">
        <title>Genome comparison of the epiphytic bacteria Erwinia billingiae and E. tasmaniensis with the pear pathogen E. pyrifoliae.</title>
        <authorList>
            <person name="Kube M."/>
            <person name="Migdoll A.M."/>
            <person name="Gehring I."/>
            <person name="Heitmann K."/>
            <person name="Mayer Y."/>
            <person name="Kuhl H."/>
            <person name="Knaust F."/>
            <person name="Geider K."/>
            <person name="Reinhardt R."/>
        </authorList>
    </citation>
    <scope>NUCLEOTIDE SEQUENCE [LARGE SCALE GENOMIC DNA]</scope>
    <source>
        <strain evidence="1 2">Eb661</strain>
    </source>
</reference>
<dbReference type="AlphaFoldDB" id="D8MLI4"/>
<protein>
    <submittedName>
        <fullName evidence="1">Uncharacterized protein</fullName>
    </submittedName>
</protein>